<evidence type="ECO:0000259" key="1">
    <source>
        <dbReference type="PROSITE" id="PS50225"/>
    </source>
</evidence>
<dbReference type="InterPro" id="IPR001496">
    <property type="entry name" value="SOCS_box"/>
</dbReference>
<reference evidence="2" key="1">
    <citation type="submission" date="2016-01" db="EMBL/GenBank/DDBJ databases">
        <title>Reference transcriptome for the parasite Schistocephalus solidus: insights into the molecular evolution of parasitism.</title>
        <authorList>
            <person name="Hebert F.O."/>
            <person name="Grambauer S."/>
            <person name="Barber I."/>
            <person name="Landry C.R."/>
            <person name="Aubin-Horth N."/>
        </authorList>
    </citation>
    <scope>NUCLEOTIDE SEQUENCE</scope>
</reference>
<protein>
    <recommendedName>
        <fullName evidence="1">SOCS box domain-containing protein</fullName>
    </recommendedName>
</protein>
<sequence>MASSKSCDHLLELLSESIYPIIPPDDNIVGHGTSASPSLVFLLSTRSELCASSSSVATMGLNLSYFSSGTSNFLIARPSSTTLSPSDSSCRDIFVDITKQIANDGDSYLLALRRLSAGSGRFVVNVHLIGLPSQSSLQFISDFEVEDELGEHMLVVWKVHRSLFYWRDCERRTLPLNLIAFAFIDSHVSFSSLLHTFGLDYLLNVFGFSFPHPSWLSFWPWGKFSSIFKPKINLETLLLTSNKRELATYTNVFWGYFVPFLIDRFSRLSQPITFPFKALQSELVASNQAASVFNPPSSEQPVFCFLNGLTDLSAFRDSNVLGLLRSYLLPFVTSEDLAALINRSSDVCVLLLHETTLSELFADFRPDLIVQLFEDQRIREESFIYLLLYAEHEGDVVISDWLRFTLNLRLDCLLQCEGNTYPDETVLAKVKAPFGAAPSPLRGLVDLELQHFALAYSRLRDSLQDLSRLATRRALRSRLNSLTYPPYVALTEYIAQLPIPPHSRSFLSSRGLLNLPVVNTSND</sequence>
<feature type="domain" description="SOCS box" evidence="1">
    <location>
        <begin position="462"/>
        <end position="513"/>
    </location>
</feature>
<accession>A0A0V0JC42</accession>
<evidence type="ECO:0000313" key="2">
    <source>
        <dbReference type="EMBL" id="JAP63206.1"/>
    </source>
</evidence>
<name>A0A0V0JC42_SCHSO</name>
<proteinExistence type="predicted"/>
<gene>
    <name evidence="2" type="ORF">TR125116</name>
</gene>
<dbReference type="AlphaFoldDB" id="A0A0V0JC42"/>
<organism evidence="2">
    <name type="scientific">Schistocephalus solidus</name>
    <name type="common">Tapeworm</name>
    <dbReference type="NCBI Taxonomy" id="70667"/>
    <lineage>
        <taxon>Eukaryota</taxon>
        <taxon>Metazoa</taxon>
        <taxon>Spiralia</taxon>
        <taxon>Lophotrochozoa</taxon>
        <taxon>Platyhelminthes</taxon>
        <taxon>Cestoda</taxon>
        <taxon>Eucestoda</taxon>
        <taxon>Diphyllobothriidea</taxon>
        <taxon>Diphyllobothriidae</taxon>
        <taxon>Schistocephalus</taxon>
    </lineage>
</organism>
<dbReference type="EMBL" id="GEEE01000010">
    <property type="protein sequence ID" value="JAP63215.1"/>
    <property type="molecule type" value="Transcribed_RNA"/>
</dbReference>
<dbReference type="PROSITE" id="PS50225">
    <property type="entry name" value="SOCS"/>
    <property type="match status" value="1"/>
</dbReference>
<dbReference type="EMBL" id="GEEE01000019">
    <property type="protein sequence ID" value="JAP63206.1"/>
    <property type="molecule type" value="Transcribed_RNA"/>
</dbReference>